<feature type="region of interest" description="Disordered" evidence="1">
    <location>
        <begin position="113"/>
        <end position="136"/>
    </location>
</feature>
<proteinExistence type="predicted"/>
<dbReference type="Proteomes" id="UP001375240">
    <property type="component" value="Unassembled WGS sequence"/>
</dbReference>
<dbReference type="AlphaFoldDB" id="A0AAV9VDA6"/>
<feature type="compositionally biased region" description="Polar residues" evidence="1">
    <location>
        <begin position="333"/>
        <end position="343"/>
    </location>
</feature>
<feature type="compositionally biased region" description="Polar residues" evidence="1">
    <location>
        <begin position="403"/>
        <end position="421"/>
    </location>
</feature>
<feature type="compositionally biased region" description="Pro residues" evidence="1">
    <location>
        <begin position="478"/>
        <end position="488"/>
    </location>
</feature>
<feature type="region of interest" description="Disordered" evidence="1">
    <location>
        <begin position="155"/>
        <end position="188"/>
    </location>
</feature>
<feature type="region of interest" description="Disordered" evidence="1">
    <location>
        <begin position="457"/>
        <end position="555"/>
    </location>
</feature>
<reference evidence="2 3" key="1">
    <citation type="submission" date="2019-10" db="EMBL/GenBank/DDBJ databases">
        <authorList>
            <person name="Palmer J.M."/>
        </authorList>
    </citation>
    <scope>NUCLEOTIDE SEQUENCE [LARGE SCALE GENOMIC DNA]</scope>
    <source>
        <strain evidence="2 3">TWF696</strain>
    </source>
</reference>
<feature type="compositionally biased region" description="Polar residues" evidence="1">
    <location>
        <begin position="512"/>
        <end position="525"/>
    </location>
</feature>
<evidence type="ECO:0000313" key="3">
    <source>
        <dbReference type="Proteomes" id="UP001375240"/>
    </source>
</evidence>
<feature type="compositionally biased region" description="Polar residues" evidence="1">
    <location>
        <begin position="44"/>
        <end position="64"/>
    </location>
</feature>
<name>A0AAV9VDA6_9PEZI</name>
<organism evidence="2 3">
    <name type="scientific">Orbilia brochopaga</name>
    <dbReference type="NCBI Taxonomy" id="3140254"/>
    <lineage>
        <taxon>Eukaryota</taxon>
        <taxon>Fungi</taxon>
        <taxon>Dikarya</taxon>
        <taxon>Ascomycota</taxon>
        <taxon>Pezizomycotina</taxon>
        <taxon>Orbiliomycetes</taxon>
        <taxon>Orbiliales</taxon>
        <taxon>Orbiliaceae</taxon>
        <taxon>Orbilia</taxon>
    </lineage>
</organism>
<sequence>MFPRRSHNVSNPADNSSSPSKPTVASSSSTLNQDPKLRPFLLPRSSTDPTAGLGTRTSTSGMTDRSNKPQPFMPFAPRMADFRDLMVPKKEGERCVKCGSEIVLNPRYRRNGGVNVAEPQPGQTVFLKRGRNPDGSDRVEEMVWSCRINRHAYPYPHEVKPHEGKGKGPDMSAEGEKNTQRPAATKMSVPGTERWVNEIKGLLNRGEQQKANEAMMQLVLMNEGKKPESFAWLEEHGESSKSRIGKGGHKATGGASTTIDKKNYGTGKADAAVGKKAVEAHDSISKQQKDITDQIEYGGITLGSSSEESLARSMAEFQPYQGYAAHRGRRSSFRPNTQLSDATLSHGEKKENVEQKLPSVGASKGEQKRLVKDQMPIAGHQATKSEGENRRLSLIPSGLFTGRHSTSRLAQSAASGSTSGKVSPVTRTRKSPKTSPSAFLGSLLAGFTDAKARARGITTSAAEREQADGSITGTATAPQPPLPPPPPVEADMSPVYATAGRTSGEEEDSGVVDTSMTDKTPSFMTDKSGVEGAGGSIGTLCPQSEEHGKGGKAAG</sequence>
<dbReference type="EMBL" id="JAVHNQ010000002">
    <property type="protein sequence ID" value="KAK6355576.1"/>
    <property type="molecule type" value="Genomic_DNA"/>
</dbReference>
<comment type="caution">
    <text evidence="2">The sequence shown here is derived from an EMBL/GenBank/DDBJ whole genome shotgun (WGS) entry which is preliminary data.</text>
</comment>
<feature type="region of interest" description="Disordered" evidence="1">
    <location>
        <begin position="238"/>
        <end position="259"/>
    </location>
</feature>
<keyword evidence="3" id="KW-1185">Reference proteome</keyword>
<evidence type="ECO:0000256" key="1">
    <source>
        <dbReference type="SAM" id="MobiDB-lite"/>
    </source>
</evidence>
<gene>
    <name evidence="2" type="ORF">TWF696_004676</name>
</gene>
<feature type="compositionally biased region" description="Basic and acidic residues" evidence="1">
    <location>
        <begin position="157"/>
        <end position="179"/>
    </location>
</feature>
<protein>
    <submittedName>
        <fullName evidence="2">Uncharacterized protein</fullName>
    </submittedName>
</protein>
<accession>A0AAV9VDA6</accession>
<feature type="region of interest" description="Disordered" evidence="1">
    <location>
        <begin position="1"/>
        <end position="74"/>
    </location>
</feature>
<feature type="region of interest" description="Disordered" evidence="1">
    <location>
        <begin position="322"/>
        <end position="439"/>
    </location>
</feature>
<evidence type="ECO:0000313" key="2">
    <source>
        <dbReference type="EMBL" id="KAK6355576.1"/>
    </source>
</evidence>
<feature type="compositionally biased region" description="Low complexity" evidence="1">
    <location>
        <begin position="16"/>
        <end position="30"/>
    </location>
</feature>